<dbReference type="InParanoid" id="A0A0C3F8Q8"/>
<dbReference type="AlphaFoldDB" id="A0A0C3F8Q8"/>
<evidence type="ECO:0000313" key="2">
    <source>
        <dbReference type="Proteomes" id="UP000054166"/>
    </source>
</evidence>
<reference evidence="1 2" key="1">
    <citation type="submission" date="2014-04" db="EMBL/GenBank/DDBJ databases">
        <authorList>
            <consortium name="DOE Joint Genome Institute"/>
            <person name="Kuo A."/>
            <person name="Tarkka M."/>
            <person name="Buscot F."/>
            <person name="Kohler A."/>
            <person name="Nagy L.G."/>
            <person name="Floudas D."/>
            <person name="Copeland A."/>
            <person name="Barry K.W."/>
            <person name="Cichocki N."/>
            <person name="Veneault-Fourrey C."/>
            <person name="LaButti K."/>
            <person name="Lindquist E.A."/>
            <person name="Lipzen A."/>
            <person name="Lundell T."/>
            <person name="Morin E."/>
            <person name="Murat C."/>
            <person name="Sun H."/>
            <person name="Tunlid A."/>
            <person name="Henrissat B."/>
            <person name="Grigoriev I.V."/>
            <person name="Hibbett D.S."/>
            <person name="Martin F."/>
            <person name="Nordberg H.P."/>
            <person name="Cantor M.N."/>
            <person name="Hua S.X."/>
        </authorList>
    </citation>
    <scope>NUCLEOTIDE SEQUENCE [LARGE SCALE GENOMIC DNA]</scope>
    <source>
        <strain evidence="1 2">F 1598</strain>
    </source>
</reference>
<accession>A0A0C3F8Q8</accession>
<organism evidence="1 2">
    <name type="scientific">Piloderma croceum (strain F 1598)</name>
    <dbReference type="NCBI Taxonomy" id="765440"/>
    <lineage>
        <taxon>Eukaryota</taxon>
        <taxon>Fungi</taxon>
        <taxon>Dikarya</taxon>
        <taxon>Basidiomycota</taxon>
        <taxon>Agaricomycotina</taxon>
        <taxon>Agaricomycetes</taxon>
        <taxon>Agaricomycetidae</taxon>
        <taxon>Atheliales</taxon>
        <taxon>Atheliaceae</taxon>
        <taxon>Piloderma</taxon>
    </lineage>
</organism>
<gene>
    <name evidence="1" type="ORF">PILCRDRAFT_650303</name>
</gene>
<keyword evidence="2" id="KW-1185">Reference proteome</keyword>
<dbReference type="HOGENOM" id="CLU_2590620_0_0_1"/>
<sequence>MSESILCANCGYTVTNDIQLPTPPVPDLLGRNYFVSESQAQMICDTISAAQADISRLDGEITRLNAVLDGLTLKRGALQT</sequence>
<dbReference type="Proteomes" id="UP000054166">
    <property type="component" value="Unassembled WGS sequence"/>
</dbReference>
<reference evidence="2" key="2">
    <citation type="submission" date="2015-01" db="EMBL/GenBank/DDBJ databases">
        <title>Evolutionary Origins and Diversification of the Mycorrhizal Mutualists.</title>
        <authorList>
            <consortium name="DOE Joint Genome Institute"/>
            <consortium name="Mycorrhizal Genomics Consortium"/>
            <person name="Kohler A."/>
            <person name="Kuo A."/>
            <person name="Nagy L.G."/>
            <person name="Floudas D."/>
            <person name="Copeland A."/>
            <person name="Barry K.W."/>
            <person name="Cichocki N."/>
            <person name="Veneault-Fourrey C."/>
            <person name="LaButti K."/>
            <person name="Lindquist E.A."/>
            <person name="Lipzen A."/>
            <person name="Lundell T."/>
            <person name="Morin E."/>
            <person name="Murat C."/>
            <person name="Riley R."/>
            <person name="Ohm R."/>
            <person name="Sun H."/>
            <person name="Tunlid A."/>
            <person name="Henrissat B."/>
            <person name="Grigoriev I.V."/>
            <person name="Hibbett D.S."/>
            <person name="Martin F."/>
        </authorList>
    </citation>
    <scope>NUCLEOTIDE SEQUENCE [LARGE SCALE GENOMIC DNA]</scope>
    <source>
        <strain evidence="2">F 1598</strain>
    </source>
</reference>
<dbReference type="EMBL" id="KN833036">
    <property type="protein sequence ID" value="KIM76289.1"/>
    <property type="molecule type" value="Genomic_DNA"/>
</dbReference>
<proteinExistence type="predicted"/>
<name>A0A0C3F8Q8_PILCF</name>
<evidence type="ECO:0000313" key="1">
    <source>
        <dbReference type="EMBL" id="KIM76289.1"/>
    </source>
</evidence>
<protein>
    <submittedName>
        <fullName evidence="1">Uncharacterized protein</fullName>
    </submittedName>
</protein>